<sequence length="118" mass="12649">METQVFKATEKKSKTFDGGAAAGVTGRILIGQEMGAPNFCMRLFELAPQGHTPCHEHDWEHEIFFHDGQGEVLAGGTWVKVEKGSVAFVPGGATHQIKNTGSTPLTFVCLVPKGAPEL</sequence>
<dbReference type="SUPFAM" id="SSF51182">
    <property type="entry name" value="RmlC-like cupins"/>
    <property type="match status" value="1"/>
</dbReference>
<evidence type="ECO:0000259" key="2">
    <source>
        <dbReference type="Pfam" id="PF07883"/>
    </source>
</evidence>
<reference evidence="3 4" key="1">
    <citation type="submission" date="2021-02" db="EMBL/GenBank/DDBJ databases">
        <title>Complete genome of Desulfoluna sp. strain ASN36.</title>
        <authorList>
            <person name="Takahashi A."/>
            <person name="Kojima H."/>
            <person name="Fukui M."/>
        </authorList>
    </citation>
    <scope>NUCLEOTIDE SEQUENCE [LARGE SCALE GENOMIC DNA]</scope>
    <source>
        <strain evidence="3 4">ASN36</strain>
    </source>
</reference>
<keyword evidence="4" id="KW-1185">Reference proteome</keyword>
<dbReference type="Proteomes" id="UP001320148">
    <property type="component" value="Chromosome"/>
</dbReference>
<dbReference type="InterPro" id="IPR011051">
    <property type="entry name" value="RmlC_Cupin_sf"/>
</dbReference>
<dbReference type="InterPro" id="IPR013096">
    <property type="entry name" value="Cupin_2"/>
</dbReference>
<evidence type="ECO:0000313" key="3">
    <source>
        <dbReference type="EMBL" id="BCS98306.1"/>
    </source>
</evidence>
<dbReference type="PANTHER" id="PTHR35848:SF6">
    <property type="entry name" value="CUPIN TYPE-2 DOMAIN-CONTAINING PROTEIN"/>
    <property type="match status" value="1"/>
</dbReference>
<proteinExistence type="predicted"/>
<dbReference type="RefSeq" id="WP_236889710.1">
    <property type="nucleotide sequence ID" value="NZ_AP024488.1"/>
</dbReference>
<evidence type="ECO:0000313" key="4">
    <source>
        <dbReference type="Proteomes" id="UP001320148"/>
    </source>
</evidence>
<dbReference type="InterPro" id="IPR051610">
    <property type="entry name" value="GPI/OXD"/>
</dbReference>
<gene>
    <name evidence="3" type="ORF">DSLASN_39380</name>
</gene>
<dbReference type="CDD" id="cd02222">
    <property type="entry name" value="cupin_TM1459-like"/>
    <property type="match status" value="1"/>
</dbReference>
<keyword evidence="1" id="KW-0479">Metal-binding</keyword>
<dbReference type="InterPro" id="IPR014710">
    <property type="entry name" value="RmlC-like_jellyroll"/>
</dbReference>
<organism evidence="3 4">
    <name type="scientific">Desulfoluna limicola</name>
    <dbReference type="NCBI Taxonomy" id="2810562"/>
    <lineage>
        <taxon>Bacteria</taxon>
        <taxon>Pseudomonadati</taxon>
        <taxon>Thermodesulfobacteriota</taxon>
        <taxon>Desulfobacteria</taxon>
        <taxon>Desulfobacterales</taxon>
        <taxon>Desulfolunaceae</taxon>
        <taxon>Desulfoluna</taxon>
    </lineage>
</organism>
<accession>A0ABN6F871</accession>
<protein>
    <submittedName>
        <fullName evidence="3">Carbohydrate-binding protein</fullName>
    </submittedName>
</protein>
<dbReference type="Pfam" id="PF07883">
    <property type="entry name" value="Cupin_2"/>
    <property type="match status" value="1"/>
</dbReference>
<feature type="domain" description="Cupin type-2" evidence="2">
    <location>
        <begin position="43"/>
        <end position="110"/>
    </location>
</feature>
<evidence type="ECO:0000256" key="1">
    <source>
        <dbReference type="ARBA" id="ARBA00022723"/>
    </source>
</evidence>
<dbReference type="Gene3D" id="2.60.120.10">
    <property type="entry name" value="Jelly Rolls"/>
    <property type="match status" value="1"/>
</dbReference>
<dbReference type="EMBL" id="AP024488">
    <property type="protein sequence ID" value="BCS98306.1"/>
    <property type="molecule type" value="Genomic_DNA"/>
</dbReference>
<name>A0ABN6F871_9BACT</name>
<dbReference type="PANTHER" id="PTHR35848">
    <property type="entry name" value="OXALATE-BINDING PROTEIN"/>
    <property type="match status" value="1"/>
</dbReference>